<keyword evidence="3" id="KW-1185">Reference proteome</keyword>
<feature type="transmembrane region" description="Helical" evidence="1">
    <location>
        <begin position="55"/>
        <end position="74"/>
    </location>
</feature>
<dbReference type="KEGG" id="llh:I41_18860"/>
<dbReference type="CDD" id="cd07820">
    <property type="entry name" value="SRPBCC_3"/>
    <property type="match status" value="1"/>
</dbReference>
<keyword evidence="1" id="KW-1133">Transmembrane helix</keyword>
<reference evidence="2 3" key="1">
    <citation type="submission" date="2019-02" db="EMBL/GenBank/DDBJ databases">
        <title>Deep-cultivation of Planctomycetes and their phenomic and genomic characterization uncovers novel biology.</title>
        <authorList>
            <person name="Wiegand S."/>
            <person name="Jogler M."/>
            <person name="Boedeker C."/>
            <person name="Pinto D."/>
            <person name="Vollmers J."/>
            <person name="Rivas-Marin E."/>
            <person name="Kohn T."/>
            <person name="Peeters S.H."/>
            <person name="Heuer A."/>
            <person name="Rast P."/>
            <person name="Oberbeckmann S."/>
            <person name="Bunk B."/>
            <person name="Jeske O."/>
            <person name="Meyerdierks A."/>
            <person name="Storesund J.E."/>
            <person name="Kallscheuer N."/>
            <person name="Luecker S."/>
            <person name="Lage O.M."/>
            <person name="Pohl T."/>
            <person name="Merkel B.J."/>
            <person name="Hornburger P."/>
            <person name="Mueller R.-W."/>
            <person name="Bruemmer F."/>
            <person name="Labrenz M."/>
            <person name="Spormann A.M."/>
            <person name="Op den Camp H."/>
            <person name="Overmann J."/>
            <person name="Amann R."/>
            <person name="Jetten M.S.M."/>
            <person name="Mascher T."/>
            <person name="Medema M.H."/>
            <person name="Devos D.P."/>
            <person name="Kaster A.-K."/>
            <person name="Ovreas L."/>
            <person name="Rohde M."/>
            <person name="Galperin M.Y."/>
            <person name="Jogler C."/>
        </authorList>
    </citation>
    <scope>NUCLEOTIDE SEQUENCE [LARGE SCALE GENOMIC DNA]</scope>
    <source>
        <strain evidence="2 3">I41</strain>
    </source>
</reference>
<dbReference type="EMBL" id="CP036339">
    <property type="protein sequence ID" value="QDT72704.1"/>
    <property type="molecule type" value="Genomic_DNA"/>
</dbReference>
<organism evidence="2 3">
    <name type="scientific">Lacipirellula limnantheis</name>
    <dbReference type="NCBI Taxonomy" id="2528024"/>
    <lineage>
        <taxon>Bacteria</taxon>
        <taxon>Pseudomonadati</taxon>
        <taxon>Planctomycetota</taxon>
        <taxon>Planctomycetia</taxon>
        <taxon>Pirellulales</taxon>
        <taxon>Lacipirellulaceae</taxon>
        <taxon>Lacipirellula</taxon>
    </lineage>
</organism>
<dbReference type="RefSeq" id="WP_210421138.1">
    <property type="nucleotide sequence ID" value="NZ_CP036339.1"/>
</dbReference>
<dbReference type="Proteomes" id="UP000317909">
    <property type="component" value="Chromosome"/>
</dbReference>
<dbReference type="AlphaFoldDB" id="A0A517TWG0"/>
<gene>
    <name evidence="2" type="ORF">I41_18860</name>
</gene>
<feature type="transmembrane region" description="Helical" evidence="1">
    <location>
        <begin position="86"/>
        <end position="106"/>
    </location>
</feature>
<accession>A0A517TWG0</accession>
<keyword evidence="1" id="KW-0812">Transmembrane</keyword>
<feature type="transmembrane region" description="Helical" evidence="1">
    <location>
        <begin position="18"/>
        <end position="43"/>
    </location>
</feature>
<evidence type="ECO:0000313" key="3">
    <source>
        <dbReference type="Proteomes" id="UP000317909"/>
    </source>
</evidence>
<evidence type="ECO:0000313" key="2">
    <source>
        <dbReference type="EMBL" id="QDT72704.1"/>
    </source>
</evidence>
<name>A0A517TWG0_9BACT</name>
<dbReference type="Gene3D" id="3.30.530.20">
    <property type="match status" value="1"/>
</dbReference>
<proteinExistence type="predicted"/>
<dbReference type="InterPro" id="IPR023393">
    <property type="entry name" value="START-like_dom_sf"/>
</dbReference>
<evidence type="ECO:0000256" key="1">
    <source>
        <dbReference type="SAM" id="Phobius"/>
    </source>
</evidence>
<dbReference type="Pfam" id="PF10604">
    <property type="entry name" value="Polyketide_cyc2"/>
    <property type="match status" value="1"/>
</dbReference>
<protein>
    <submittedName>
        <fullName evidence="2">Polyketide cyclase / dehydrase and lipid transport</fullName>
    </submittedName>
</protein>
<dbReference type="InterPro" id="IPR019587">
    <property type="entry name" value="Polyketide_cyclase/dehydratase"/>
</dbReference>
<keyword evidence="1" id="KW-0472">Membrane</keyword>
<dbReference type="SUPFAM" id="SSF55961">
    <property type="entry name" value="Bet v1-like"/>
    <property type="match status" value="1"/>
</dbReference>
<sequence>MTTPANAADPSLAPRWAVLWLLAAGLYNLLWGAIVIAFPNLLFDFAGIAHPNYPQIWQCVGMIVGVYGIGYLIAAADPRTHWPIVLVGLLGKIFGPLGFAAALWQGTLPPRFGVTILSNDLLWWIPFTLILLDAAQYHRRRSAAARAAPPTAAQLRFVKESRINAPPAAVFAFHESPAALTQLIPPWEAMRVAESPGSLAVGSRVVLRGKVGPLPVEWVAVHTEYDPPHLFADRQASGPFAYWLHRHHMLDDGAGGTLLRDEVAYALPLGLIGRYLGDAFVRRKLERMFEYRHETTRRLVESSSTGAAATTPQ</sequence>